<accession>A0AAD7AML6</accession>
<proteinExistence type="predicted"/>
<evidence type="ECO:0000256" key="1">
    <source>
        <dbReference type="SAM" id="MobiDB-lite"/>
    </source>
</evidence>
<feature type="region of interest" description="Disordered" evidence="1">
    <location>
        <begin position="94"/>
        <end position="123"/>
    </location>
</feature>
<gene>
    <name evidence="2" type="ORF">DFH08DRAFT_951112</name>
</gene>
<evidence type="ECO:0000313" key="3">
    <source>
        <dbReference type="Proteomes" id="UP001218218"/>
    </source>
</evidence>
<keyword evidence="3" id="KW-1185">Reference proteome</keyword>
<dbReference type="EMBL" id="JARIHO010000004">
    <property type="protein sequence ID" value="KAJ7362887.1"/>
    <property type="molecule type" value="Genomic_DNA"/>
</dbReference>
<sequence length="137" mass="15382">MAHSELRDRWAELETLNGKNGSLSAKLDEEQNTLRLQLARIVYPILSFPPEITSEIFIRCFPGPSEETQNPHSSRAPSVAGNMHRLENDYPLHPRVVGHAAPGYGEDGFRSSSSSRKLAETRTRLPSFVNPSWLEAR</sequence>
<comment type="caution">
    <text evidence="2">The sequence shown here is derived from an EMBL/GenBank/DDBJ whole genome shotgun (WGS) entry which is preliminary data.</text>
</comment>
<reference evidence="2" key="1">
    <citation type="submission" date="2023-03" db="EMBL/GenBank/DDBJ databases">
        <title>Massive genome expansion in bonnet fungi (Mycena s.s.) driven by repeated elements and novel gene families across ecological guilds.</title>
        <authorList>
            <consortium name="Lawrence Berkeley National Laboratory"/>
            <person name="Harder C.B."/>
            <person name="Miyauchi S."/>
            <person name="Viragh M."/>
            <person name="Kuo A."/>
            <person name="Thoen E."/>
            <person name="Andreopoulos B."/>
            <person name="Lu D."/>
            <person name="Skrede I."/>
            <person name="Drula E."/>
            <person name="Henrissat B."/>
            <person name="Morin E."/>
            <person name="Kohler A."/>
            <person name="Barry K."/>
            <person name="LaButti K."/>
            <person name="Morin E."/>
            <person name="Salamov A."/>
            <person name="Lipzen A."/>
            <person name="Mereny Z."/>
            <person name="Hegedus B."/>
            <person name="Baldrian P."/>
            <person name="Stursova M."/>
            <person name="Weitz H."/>
            <person name="Taylor A."/>
            <person name="Grigoriev I.V."/>
            <person name="Nagy L.G."/>
            <person name="Martin F."/>
            <person name="Kauserud H."/>
        </authorList>
    </citation>
    <scope>NUCLEOTIDE SEQUENCE</scope>
    <source>
        <strain evidence="2">CBHHK002</strain>
    </source>
</reference>
<name>A0AAD7AML6_9AGAR</name>
<protein>
    <submittedName>
        <fullName evidence="2">Uncharacterized protein</fullName>
    </submittedName>
</protein>
<organism evidence="2 3">
    <name type="scientific">Mycena albidolilacea</name>
    <dbReference type="NCBI Taxonomy" id="1033008"/>
    <lineage>
        <taxon>Eukaryota</taxon>
        <taxon>Fungi</taxon>
        <taxon>Dikarya</taxon>
        <taxon>Basidiomycota</taxon>
        <taxon>Agaricomycotina</taxon>
        <taxon>Agaricomycetes</taxon>
        <taxon>Agaricomycetidae</taxon>
        <taxon>Agaricales</taxon>
        <taxon>Marasmiineae</taxon>
        <taxon>Mycenaceae</taxon>
        <taxon>Mycena</taxon>
    </lineage>
</organism>
<dbReference type="AlphaFoldDB" id="A0AAD7AML6"/>
<dbReference type="Proteomes" id="UP001218218">
    <property type="component" value="Unassembled WGS sequence"/>
</dbReference>
<evidence type="ECO:0000313" key="2">
    <source>
        <dbReference type="EMBL" id="KAJ7362887.1"/>
    </source>
</evidence>